<dbReference type="EMBL" id="CCNB01000003">
    <property type="protein sequence ID" value="CDX18668.1"/>
    <property type="molecule type" value="Genomic_DNA"/>
</dbReference>
<proteinExistence type="predicted"/>
<dbReference type="Proteomes" id="UP000046373">
    <property type="component" value="Unassembled WGS sequence"/>
</dbReference>
<evidence type="ECO:0000313" key="2">
    <source>
        <dbReference type="Proteomes" id="UP000046373"/>
    </source>
</evidence>
<gene>
    <name evidence="1" type="ORF">MPLDJ20_110194</name>
</gene>
<sequence>MLSKREKLSGVVAIQVSGPV</sequence>
<organism evidence="1 2">
    <name type="scientific">Mesorhizobium plurifarium</name>
    <dbReference type="NCBI Taxonomy" id="69974"/>
    <lineage>
        <taxon>Bacteria</taxon>
        <taxon>Pseudomonadati</taxon>
        <taxon>Pseudomonadota</taxon>
        <taxon>Alphaproteobacteria</taxon>
        <taxon>Hyphomicrobiales</taxon>
        <taxon>Phyllobacteriaceae</taxon>
        <taxon>Mesorhizobium</taxon>
    </lineage>
</organism>
<protein>
    <submittedName>
        <fullName evidence="1">Uncharacterized protein</fullName>
    </submittedName>
</protein>
<reference evidence="1 2" key="1">
    <citation type="submission" date="2014-08" db="EMBL/GenBank/DDBJ databases">
        <authorList>
            <person name="Moulin Lionel"/>
        </authorList>
    </citation>
    <scope>NUCLEOTIDE SEQUENCE [LARGE SCALE GENOMIC DNA]</scope>
</reference>
<evidence type="ECO:0000313" key="1">
    <source>
        <dbReference type="EMBL" id="CDX18668.1"/>
    </source>
</evidence>
<name>A0A090DQ56_MESPL</name>
<accession>A0A090DQ56</accession>
<dbReference type="AlphaFoldDB" id="A0A090DQ56"/>